<reference evidence="1 2" key="1">
    <citation type="submission" date="2020-01" db="EMBL/GenBank/DDBJ databases">
        <authorList>
            <person name="Kim M.K."/>
        </authorList>
    </citation>
    <scope>NUCLEOTIDE SEQUENCE [LARGE SCALE GENOMIC DNA]</scope>
    <source>
        <strain evidence="1 2">172606-1</strain>
    </source>
</reference>
<name>A0A6C0GN17_9BACT</name>
<keyword evidence="2" id="KW-1185">Reference proteome</keyword>
<gene>
    <name evidence="1" type="ORF">GXP67_23145</name>
</gene>
<keyword evidence="1" id="KW-0132">Cell division</keyword>
<dbReference type="Proteomes" id="UP000480178">
    <property type="component" value="Chromosome"/>
</dbReference>
<evidence type="ECO:0000313" key="1">
    <source>
        <dbReference type="EMBL" id="QHT69327.1"/>
    </source>
</evidence>
<organism evidence="1 2">
    <name type="scientific">Rhodocytophaga rosea</name>
    <dbReference type="NCBI Taxonomy" id="2704465"/>
    <lineage>
        <taxon>Bacteria</taxon>
        <taxon>Pseudomonadati</taxon>
        <taxon>Bacteroidota</taxon>
        <taxon>Cytophagia</taxon>
        <taxon>Cytophagales</taxon>
        <taxon>Rhodocytophagaceae</taxon>
        <taxon>Rhodocytophaga</taxon>
    </lineage>
</organism>
<sequence>MIFFALISFVEKKQASQVCTKVNIAIEDTLDTYFINNADILNLVSNGGSENLVGVPYKNIDLKNLENRIKTNKFIRSCQVSHDLEGVLAVEITQSRPIARIVHRQAPDAYISDQGNILPLSERFTARVVLIEGANIENLLEKENIRAEEKEGEGFFELLQFIDRHKFWKAQIAQLYVNADGTVLMYPQVGRQVIEFGEATDIERKFDKLKIFYKQIIPVKGWNRYSRVSLAYQDQIICE</sequence>
<protein>
    <submittedName>
        <fullName evidence="1">Cell division protein FtsQ</fullName>
    </submittedName>
</protein>
<keyword evidence="1" id="KW-0131">Cell cycle</keyword>
<proteinExistence type="predicted"/>
<evidence type="ECO:0000313" key="2">
    <source>
        <dbReference type="Proteomes" id="UP000480178"/>
    </source>
</evidence>
<dbReference type="AlphaFoldDB" id="A0A6C0GN17"/>
<dbReference type="KEGG" id="rhoz:GXP67_23145"/>
<accession>A0A6C0GN17</accession>
<dbReference type="GO" id="GO:0051301">
    <property type="term" value="P:cell division"/>
    <property type="evidence" value="ECO:0007669"/>
    <property type="project" value="UniProtKB-KW"/>
</dbReference>
<dbReference type="EMBL" id="CP048222">
    <property type="protein sequence ID" value="QHT69327.1"/>
    <property type="molecule type" value="Genomic_DNA"/>
</dbReference>
<dbReference type="RefSeq" id="WP_162445316.1">
    <property type="nucleotide sequence ID" value="NZ_CP048222.1"/>
</dbReference>